<feature type="region of interest" description="Disordered" evidence="1">
    <location>
        <begin position="1"/>
        <end position="24"/>
    </location>
</feature>
<gene>
    <name evidence="2" type="ORF">RIF29_30208</name>
</gene>
<organism evidence="2 3">
    <name type="scientific">Crotalaria pallida</name>
    <name type="common">Smooth rattlebox</name>
    <name type="synonym">Crotalaria striata</name>
    <dbReference type="NCBI Taxonomy" id="3830"/>
    <lineage>
        <taxon>Eukaryota</taxon>
        <taxon>Viridiplantae</taxon>
        <taxon>Streptophyta</taxon>
        <taxon>Embryophyta</taxon>
        <taxon>Tracheophyta</taxon>
        <taxon>Spermatophyta</taxon>
        <taxon>Magnoliopsida</taxon>
        <taxon>eudicotyledons</taxon>
        <taxon>Gunneridae</taxon>
        <taxon>Pentapetalae</taxon>
        <taxon>rosids</taxon>
        <taxon>fabids</taxon>
        <taxon>Fabales</taxon>
        <taxon>Fabaceae</taxon>
        <taxon>Papilionoideae</taxon>
        <taxon>50 kb inversion clade</taxon>
        <taxon>genistoids sensu lato</taxon>
        <taxon>core genistoids</taxon>
        <taxon>Crotalarieae</taxon>
        <taxon>Crotalaria</taxon>
    </lineage>
</organism>
<accession>A0AAN9HY48</accession>
<dbReference type="AlphaFoldDB" id="A0AAN9HY48"/>
<dbReference type="EMBL" id="JAYWIO010000006">
    <property type="protein sequence ID" value="KAK7256750.1"/>
    <property type="molecule type" value="Genomic_DNA"/>
</dbReference>
<feature type="compositionally biased region" description="Basic and acidic residues" evidence="1">
    <location>
        <begin position="1"/>
        <end position="15"/>
    </location>
</feature>
<name>A0AAN9HY48_CROPI</name>
<reference evidence="2 3" key="1">
    <citation type="submission" date="2024-01" db="EMBL/GenBank/DDBJ databases">
        <title>The genomes of 5 underutilized Papilionoideae crops provide insights into root nodulation and disease resistanc.</title>
        <authorList>
            <person name="Yuan L."/>
        </authorList>
    </citation>
    <scope>NUCLEOTIDE SEQUENCE [LARGE SCALE GENOMIC DNA]</scope>
    <source>
        <strain evidence="2">ZHUSHIDOU_FW_LH</strain>
        <tissue evidence="2">Leaf</tissue>
    </source>
</reference>
<evidence type="ECO:0000313" key="3">
    <source>
        <dbReference type="Proteomes" id="UP001372338"/>
    </source>
</evidence>
<dbReference type="Proteomes" id="UP001372338">
    <property type="component" value="Unassembled WGS sequence"/>
</dbReference>
<proteinExistence type="predicted"/>
<sequence>MDGKSRNRKSQEQKALDSQSKPSQRKLLPENYLKITVFGTILQSTLALTWQVNSPLFRSRDPSLLLLVAPQPSRYGVLTGIVVHTVTACATTMVIRYQ</sequence>
<evidence type="ECO:0000256" key="1">
    <source>
        <dbReference type="SAM" id="MobiDB-lite"/>
    </source>
</evidence>
<evidence type="ECO:0000313" key="2">
    <source>
        <dbReference type="EMBL" id="KAK7256750.1"/>
    </source>
</evidence>
<comment type="caution">
    <text evidence="2">The sequence shown here is derived from an EMBL/GenBank/DDBJ whole genome shotgun (WGS) entry which is preliminary data.</text>
</comment>
<keyword evidence="3" id="KW-1185">Reference proteome</keyword>
<protein>
    <submittedName>
        <fullName evidence="2">Uncharacterized protein</fullName>
    </submittedName>
</protein>